<evidence type="ECO:0000256" key="2">
    <source>
        <dbReference type="ARBA" id="ARBA00003109"/>
    </source>
</evidence>
<dbReference type="GO" id="GO:0009097">
    <property type="term" value="P:isoleucine biosynthetic process"/>
    <property type="evidence" value="ECO:0007669"/>
    <property type="project" value="UniProtKB-UniPathway"/>
</dbReference>
<comment type="pathway">
    <text evidence="3 17">Amino-acid biosynthesis; L-isoleucine biosynthesis; L-isoleucine from 2-oxobutanoate: step 4/4.</text>
</comment>
<keyword evidence="9 17" id="KW-0808">Transferase</keyword>
<dbReference type="FunFam" id="3.30.470.10:FF:000006">
    <property type="entry name" value="Branched-chain-amino-acid aminotransferase"/>
    <property type="match status" value="1"/>
</dbReference>
<sequence>MNQHIYINGEYFDRENAKVSVFDHGLLYGDGVFEGMRIYHGKVFRLREHLQRLWDSAQAIALTIPMSIDQMTIDVNKTVAKNDLENGYIRLIVTRGAGPLGLDPFRCSNPQVIIIADTIKLYPEEYYEDGLELVTASTIRNHPAALSPRIKSLNYLNNIMAKIEGLKAGCIEALMLNHKGEVAECTGDNIFLVRDGVLITPPIDAGILEGITRDVVLELAADLGIAVREVPISRYDVYVADECFLTGSAAEVIPAVRIDDRIIGDGKPGPVTKQLTEAFRKLIRQA</sequence>
<dbReference type="GO" id="GO:0009099">
    <property type="term" value="P:L-valine biosynthetic process"/>
    <property type="evidence" value="ECO:0007669"/>
    <property type="project" value="UniProtKB-UniPathway"/>
</dbReference>
<dbReference type="InterPro" id="IPR036038">
    <property type="entry name" value="Aminotransferase-like"/>
</dbReference>
<dbReference type="InterPro" id="IPR018300">
    <property type="entry name" value="Aminotrans_IV_CS"/>
</dbReference>
<dbReference type="Proteomes" id="UP000315471">
    <property type="component" value="Unassembled WGS sequence"/>
</dbReference>
<comment type="cofactor">
    <cofactor evidence="1 16">
        <name>pyridoxal 5'-phosphate</name>
        <dbReference type="ChEBI" id="CHEBI:597326"/>
    </cofactor>
</comment>
<comment type="catalytic activity">
    <reaction evidence="12 17">
        <text>L-valine + 2-oxoglutarate = 3-methyl-2-oxobutanoate + L-glutamate</text>
        <dbReference type="Rhea" id="RHEA:24813"/>
        <dbReference type="ChEBI" id="CHEBI:11851"/>
        <dbReference type="ChEBI" id="CHEBI:16810"/>
        <dbReference type="ChEBI" id="CHEBI:29985"/>
        <dbReference type="ChEBI" id="CHEBI:57762"/>
        <dbReference type="EC" id="2.6.1.42"/>
    </reaction>
</comment>
<evidence type="ECO:0000256" key="11">
    <source>
        <dbReference type="ARBA" id="ARBA00023304"/>
    </source>
</evidence>
<keyword evidence="8 17" id="KW-0028">Amino-acid biosynthesis</keyword>
<comment type="pathway">
    <text evidence="4 17">Amino-acid biosynthesis; L-valine biosynthesis; L-valine from pyruvate: step 4/4.</text>
</comment>
<dbReference type="NCBIfam" id="NF006185">
    <property type="entry name" value="PRK08320.1"/>
    <property type="match status" value="1"/>
</dbReference>
<dbReference type="FunFam" id="3.20.10.10:FF:000002">
    <property type="entry name" value="D-alanine aminotransferase"/>
    <property type="match status" value="1"/>
</dbReference>
<comment type="function">
    <text evidence="2 17">Acts on leucine, isoleucine and valine.</text>
</comment>
<keyword evidence="10 16" id="KW-0663">Pyridoxal phosphate</keyword>
<evidence type="ECO:0000313" key="18">
    <source>
        <dbReference type="EMBL" id="TWU45092.1"/>
    </source>
</evidence>
<evidence type="ECO:0000256" key="17">
    <source>
        <dbReference type="RuleBase" id="RU364094"/>
    </source>
</evidence>
<dbReference type="AlphaFoldDB" id="A0A5C6E7Z8"/>
<evidence type="ECO:0000256" key="1">
    <source>
        <dbReference type="ARBA" id="ARBA00001933"/>
    </source>
</evidence>
<dbReference type="InterPro" id="IPR043132">
    <property type="entry name" value="BCAT-like_C"/>
</dbReference>
<evidence type="ECO:0000256" key="9">
    <source>
        <dbReference type="ARBA" id="ARBA00022679"/>
    </source>
</evidence>
<dbReference type="Gene3D" id="3.30.470.10">
    <property type="match status" value="1"/>
</dbReference>
<dbReference type="Pfam" id="PF01063">
    <property type="entry name" value="Aminotran_4"/>
    <property type="match status" value="1"/>
</dbReference>
<comment type="catalytic activity">
    <reaction evidence="13 17">
        <text>L-isoleucine + 2-oxoglutarate = (S)-3-methyl-2-oxopentanoate + L-glutamate</text>
        <dbReference type="Rhea" id="RHEA:24801"/>
        <dbReference type="ChEBI" id="CHEBI:16810"/>
        <dbReference type="ChEBI" id="CHEBI:29985"/>
        <dbReference type="ChEBI" id="CHEBI:35146"/>
        <dbReference type="ChEBI" id="CHEBI:58045"/>
        <dbReference type="EC" id="2.6.1.42"/>
    </reaction>
</comment>
<comment type="pathway">
    <text evidence="5 17">Amino-acid biosynthesis; L-leucine biosynthesis; L-leucine from 3-methyl-2-oxobutanoate: step 4/4.</text>
</comment>
<evidence type="ECO:0000256" key="4">
    <source>
        <dbReference type="ARBA" id="ARBA00004931"/>
    </source>
</evidence>
<dbReference type="GO" id="GO:0005829">
    <property type="term" value="C:cytosol"/>
    <property type="evidence" value="ECO:0007669"/>
    <property type="project" value="TreeGrafter"/>
</dbReference>
<comment type="similarity">
    <text evidence="6 15">Belongs to the class-IV pyridoxal-phosphate-dependent aminotransferase family.</text>
</comment>
<dbReference type="Gene3D" id="3.20.10.10">
    <property type="entry name" value="D-amino Acid Aminotransferase, subunit A, domain 2"/>
    <property type="match status" value="1"/>
</dbReference>
<dbReference type="GO" id="GO:0052655">
    <property type="term" value="F:L-valine-2-oxoglutarate transaminase activity"/>
    <property type="evidence" value="ECO:0007669"/>
    <property type="project" value="RHEA"/>
</dbReference>
<dbReference type="InterPro" id="IPR001544">
    <property type="entry name" value="Aminotrans_IV"/>
</dbReference>
<keyword evidence="7 17" id="KW-0032">Aminotransferase</keyword>
<dbReference type="RefSeq" id="WP_146597864.1">
    <property type="nucleotide sequence ID" value="NZ_SJPY01000001.1"/>
</dbReference>
<keyword evidence="11 17" id="KW-0100">Branched-chain amino acid biosynthesis</keyword>
<dbReference type="UniPathway" id="UPA00047">
    <property type="reaction ID" value="UER00058"/>
</dbReference>
<evidence type="ECO:0000256" key="10">
    <source>
        <dbReference type="ARBA" id="ARBA00022898"/>
    </source>
</evidence>
<reference evidence="18 19" key="1">
    <citation type="submission" date="2019-02" db="EMBL/GenBank/DDBJ databases">
        <title>Deep-cultivation of Planctomycetes and their phenomic and genomic characterization uncovers novel biology.</title>
        <authorList>
            <person name="Wiegand S."/>
            <person name="Jogler M."/>
            <person name="Boedeker C."/>
            <person name="Pinto D."/>
            <person name="Vollmers J."/>
            <person name="Rivas-Marin E."/>
            <person name="Kohn T."/>
            <person name="Peeters S.H."/>
            <person name="Heuer A."/>
            <person name="Rast P."/>
            <person name="Oberbeckmann S."/>
            <person name="Bunk B."/>
            <person name="Jeske O."/>
            <person name="Meyerdierks A."/>
            <person name="Storesund J.E."/>
            <person name="Kallscheuer N."/>
            <person name="Luecker S."/>
            <person name="Lage O.M."/>
            <person name="Pohl T."/>
            <person name="Merkel B.J."/>
            <person name="Hornburger P."/>
            <person name="Mueller R.-W."/>
            <person name="Bruemmer F."/>
            <person name="Labrenz M."/>
            <person name="Spormann A.M."/>
            <person name="Op Den Camp H."/>
            <person name="Overmann J."/>
            <person name="Amann R."/>
            <person name="Jetten M.S.M."/>
            <person name="Mascher T."/>
            <person name="Medema M.H."/>
            <person name="Devos D.P."/>
            <person name="Kaster A.-K."/>
            <person name="Ovreas L."/>
            <person name="Rohde M."/>
            <person name="Galperin M.Y."/>
            <person name="Jogler C."/>
        </authorList>
    </citation>
    <scope>NUCLEOTIDE SEQUENCE [LARGE SCALE GENOMIC DNA]</scope>
    <source>
        <strain evidence="18 19">Q31b</strain>
    </source>
</reference>
<accession>A0A5C6E7Z8</accession>
<dbReference type="CDD" id="cd01558">
    <property type="entry name" value="D-AAT_like"/>
    <property type="match status" value="1"/>
</dbReference>
<dbReference type="NCBIfam" id="TIGR01122">
    <property type="entry name" value="ilvE_I"/>
    <property type="match status" value="1"/>
</dbReference>
<evidence type="ECO:0000256" key="14">
    <source>
        <dbReference type="ARBA" id="ARBA00049229"/>
    </source>
</evidence>
<evidence type="ECO:0000256" key="7">
    <source>
        <dbReference type="ARBA" id="ARBA00022576"/>
    </source>
</evidence>
<dbReference type="PROSITE" id="PS00770">
    <property type="entry name" value="AA_TRANSFER_CLASS_4"/>
    <property type="match status" value="1"/>
</dbReference>
<dbReference type="InterPro" id="IPR005785">
    <property type="entry name" value="B_amino_transI"/>
</dbReference>
<organism evidence="18 19">
    <name type="scientific">Novipirellula aureliae</name>
    <dbReference type="NCBI Taxonomy" id="2527966"/>
    <lineage>
        <taxon>Bacteria</taxon>
        <taxon>Pseudomonadati</taxon>
        <taxon>Planctomycetota</taxon>
        <taxon>Planctomycetia</taxon>
        <taxon>Pirellulales</taxon>
        <taxon>Pirellulaceae</taxon>
        <taxon>Novipirellula</taxon>
    </lineage>
</organism>
<dbReference type="NCBIfam" id="NF005146">
    <property type="entry name" value="PRK06606.1"/>
    <property type="match status" value="1"/>
</dbReference>
<comment type="catalytic activity">
    <reaction evidence="14 17">
        <text>L-leucine + 2-oxoglutarate = 4-methyl-2-oxopentanoate + L-glutamate</text>
        <dbReference type="Rhea" id="RHEA:18321"/>
        <dbReference type="ChEBI" id="CHEBI:16810"/>
        <dbReference type="ChEBI" id="CHEBI:17865"/>
        <dbReference type="ChEBI" id="CHEBI:29985"/>
        <dbReference type="ChEBI" id="CHEBI:57427"/>
        <dbReference type="EC" id="2.6.1.42"/>
    </reaction>
</comment>
<dbReference type="SUPFAM" id="SSF56752">
    <property type="entry name" value="D-aminoacid aminotransferase-like PLP-dependent enzymes"/>
    <property type="match status" value="1"/>
</dbReference>
<dbReference type="PANTHER" id="PTHR42743:SF11">
    <property type="entry name" value="AMINODEOXYCHORISMATE LYASE"/>
    <property type="match status" value="1"/>
</dbReference>
<evidence type="ECO:0000256" key="15">
    <source>
        <dbReference type="RuleBase" id="RU004106"/>
    </source>
</evidence>
<protein>
    <recommendedName>
        <fullName evidence="17">Branched-chain-amino-acid aminotransferase</fullName>
        <shortName evidence="17">BCAT</shortName>
        <ecNumber evidence="17">2.6.1.42</ecNumber>
    </recommendedName>
</protein>
<dbReference type="InterPro" id="IPR050571">
    <property type="entry name" value="Class-IV_PLP-Dep_Aminotrnsfr"/>
</dbReference>
<keyword evidence="19" id="KW-1185">Reference proteome</keyword>
<evidence type="ECO:0000313" key="19">
    <source>
        <dbReference type="Proteomes" id="UP000315471"/>
    </source>
</evidence>
<dbReference type="OrthoDB" id="9805628at2"/>
<evidence type="ECO:0000256" key="12">
    <source>
        <dbReference type="ARBA" id="ARBA00048212"/>
    </source>
</evidence>
<evidence type="ECO:0000256" key="13">
    <source>
        <dbReference type="ARBA" id="ARBA00048798"/>
    </source>
</evidence>
<name>A0A5C6E7Z8_9BACT</name>
<evidence type="ECO:0000256" key="8">
    <source>
        <dbReference type="ARBA" id="ARBA00022605"/>
    </source>
</evidence>
<gene>
    <name evidence="17 18" type="primary">ilvE</name>
    <name evidence="18" type="ORF">Q31b_02630</name>
</gene>
<evidence type="ECO:0000256" key="16">
    <source>
        <dbReference type="RuleBase" id="RU004516"/>
    </source>
</evidence>
<dbReference type="UniPathway" id="UPA00049">
    <property type="reaction ID" value="UER00062"/>
</dbReference>
<proteinExistence type="inferred from homology"/>
<dbReference type="EMBL" id="SJPY01000001">
    <property type="protein sequence ID" value="TWU45092.1"/>
    <property type="molecule type" value="Genomic_DNA"/>
</dbReference>
<evidence type="ECO:0000256" key="5">
    <source>
        <dbReference type="ARBA" id="ARBA00005072"/>
    </source>
</evidence>
<evidence type="ECO:0000256" key="6">
    <source>
        <dbReference type="ARBA" id="ARBA00009320"/>
    </source>
</evidence>
<evidence type="ECO:0000256" key="3">
    <source>
        <dbReference type="ARBA" id="ARBA00004824"/>
    </source>
</evidence>
<dbReference type="GO" id="GO:0052654">
    <property type="term" value="F:L-leucine-2-oxoglutarate transaminase activity"/>
    <property type="evidence" value="ECO:0007669"/>
    <property type="project" value="RHEA"/>
</dbReference>
<dbReference type="UniPathway" id="UPA00048">
    <property type="reaction ID" value="UER00073"/>
</dbReference>
<dbReference type="EC" id="2.6.1.42" evidence="17"/>
<comment type="caution">
    <text evidence="18">The sequence shown here is derived from an EMBL/GenBank/DDBJ whole genome shotgun (WGS) entry which is preliminary data.</text>
</comment>
<dbReference type="InterPro" id="IPR043131">
    <property type="entry name" value="BCAT-like_N"/>
</dbReference>
<dbReference type="GO" id="GO:0009098">
    <property type="term" value="P:L-leucine biosynthetic process"/>
    <property type="evidence" value="ECO:0007669"/>
    <property type="project" value="UniProtKB-UniPathway"/>
</dbReference>
<dbReference type="GO" id="GO:0052656">
    <property type="term" value="F:L-isoleucine-2-oxoglutarate transaminase activity"/>
    <property type="evidence" value="ECO:0007669"/>
    <property type="project" value="RHEA"/>
</dbReference>
<dbReference type="PANTHER" id="PTHR42743">
    <property type="entry name" value="AMINO-ACID AMINOTRANSFERASE"/>
    <property type="match status" value="1"/>
</dbReference>